<keyword evidence="4" id="KW-1133">Transmembrane helix</keyword>
<evidence type="ECO:0000259" key="5">
    <source>
        <dbReference type="Pfam" id="PF02518"/>
    </source>
</evidence>
<dbReference type="GO" id="GO:0016301">
    <property type="term" value="F:kinase activity"/>
    <property type="evidence" value="ECO:0007669"/>
    <property type="project" value="UniProtKB-KW"/>
</dbReference>
<dbReference type="Proteomes" id="UP000053060">
    <property type="component" value="Unassembled WGS sequence"/>
</dbReference>
<name>A0A0V9UKQ5_9NOCA</name>
<evidence type="ECO:0000313" key="6">
    <source>
        <dbReference type="EMBL" id="KSZ58609.1"/>
    </source>
</evidence>
<evidence type="ECO:0000256" key="4">
    <source>
        <dbReference type="SAM" id="Phobius"/>
    </source>
</evidence>
<dbReference type="PATRIC" id="fig|1441730.3.peg.2513"/>
<protein>
    <recommendedName>
        <fullName evidence="5">Histidine kinase/HSP90-like ATPase domain-containing protein</fullName>
    </recommendedName>
</protein>
<keyword evidence="4" id="KW-0472">Membrane</keyword>
<dbReference type="AlphaFoldDB" id="A0A0V9UKQ5"/>
<dbReference type="Gene3D" id="3.30.565.10">
    <property type="entry name" value="Histidine kinase-like ATPase, C-terminal domain"/>
    <property type="match status" value="1"/>
</dbReference>
<feature type="transmembrane region" description="Helical" evidence="4">
    <location>
        <begin position="91"/>
        <end position="108"/>
    </location>
</feature>
<proteinExistence type="predicted"/>
<keyword evidence="4" id="KW-0812">Transmembrane</keyword>
<evidence type="ECO:0000256" key="1">
    <source>
        <dbReference type="ARBA" id="ARBA00022679"/>
    </source>
</evidence>
<keyword evidence="3" id="KW-0902">Two-component regulatory system</keyword>
<keyword evidence="2" id="KW-0418">Kinase</keyword>
<keyword evidence="1" id="KW-0808">Transferase</keyword>
<evidence type="ECO:0000256" key="2">
    <source>
        <dbReference type="ARBA" id="ARBA00022777"/>
    </source>
</evidence>
<feature type="transmembrane region" description="Helical" evidence="4">
    <location>
        <begin position="34"/>
        <end position="51"/>
    </location>
</feature>
<dbReference type="InterPro" id="IPR003594">
    <property type="entry name" value="HATPase_dom"/>
</dbReference>
<evidence type="ECO:0000256" key="3">
    <source>
        <dbReference type="ARBA" id="ARBA00023012"/>
    </source>
</evidence>
<feature type="transmembrane region" description="Helical" evidence="4">
    <location>
        <begin position="166"/>
        <end position="191"/>
    </location>
</feature>
<dbReference type="PANTHER" id="PTHR24421:SF61">
    <property type="entry name" value="OXYGEN SENSOR HISTIDINE KINASE NREB"/>
    <property type="match status" value="1"/>
</dbReference>
<dbReference type="PANTHER" id="PTHR24421">
    <property type="entry name" value="NITRATE/NITRITE SENSOR PROTEIN NARX-RELATED"/>
    <property type="match status" value="1"/>
</dbReference>
<dbReference type="GO" id="GO:0000160">
    <property type="term" value="P:phosphorelay signal transduction system"/>
    <property type="evidence" value="ECO:0007669"/>
    <property type="project" value="UniProtKB-KW"/>
</dbReference>
<dbReference type="EMBL" id="AZXY01000005">
    <property type="protein sequence ID" value="KSZ58609.1"/>
    <property type="molecule type" value="Genomic_DNA"/>
</dbReference>
<dbReference type="SUPFAM" id="SSF55874">
    <property type="entry name" value="ATPase domain of HSP90 chaperone/DNA topoisomerase II/histidine kinase"/>
    <property type="match status" value="1"/>
</dbReference>
<dbReference type="Pfam" id="PF02518">
    <property type="entry name" value="HATPase_c"/>
    <property type="match status" value="1"/>
</dbReference>
<reference evidence="7" key="1">
    <citation type="submission" date="2015-01" db="EMBL/GenBank/DDBJ databases">
        <title>Draft genome sequence of Rhodococcus pyridinivorans strain KG-16, a hydrocarbon-degrading bacterium.</title>
        <authorList>
            <person name="Aggarwal R.K."/>
            <person name="Dawar C."/>
        </authorList>
    </citation>
    <scope>NUCLEOTIDE SEQUENCE [LARGE SCALE GENOMIC DNA]</scope>
    <source>
        <strain evidence="7">KG-16</strain>
    </source>
</reference>
<reference evidence="6 7" key="2">
    <citation type="journal article" date="2016" name="Genome Announc.">
        <title>Draft Genome Sequence of a Versatile Hydrocarbon-Degrading Bacterium, Rhodococcus pyridinivorans Strain KG-16, Collected from Oil Fields in India.</title>
        <authorList>
            <person name="Aggarwal R.K."/>
            <person name="Dawar C."/>
            <person name="Phanindranath R."/>
            <person name="Mutnuri L."/>
            <person name="Dayal A.M."/>
        </authorList>
    </citation>
    <scope>NUCLEOTIDE SEQUENCE [LARGE SCALE GENOMIC DNA]</scope>
    <source>
        <strain evidence="6 7">KG-16</strain>
    </source>
</reference>
<comment type="caution">
    <text evidence="6">The sequence shown here is derived from an EMBL/GenBank/DDBJ whole genome shotgun (WGS) entry which is preliminary data.</text>
</comment>
<feature type="transmembrane region" description="Helical" evidence="4">
    <location>
        <begin position="120"/>
        <end position="137"/>
    </location>
</feature>
<organism evidence="6 7">
    <name type="scientific">Rhodococcus pyridinivorans KG-16</name>
    <dbReference type="NCBI Taxonomy" id="1441730"/>
    <lineage>
        <taxon>Bacteria</taxon>
        <taxon>Bacillati</taxon>
        <taxon>Actinomycetota</taxon>
        <taxon>Actinomycetes</taxon>
        <taxon>Mycobacteriales</taxon>
        <taxon>Nocardiaceae</taxon>
        <taxon>Rhodococcus</taxon>
    </lineage>
</organism>
<dbReference type="InterPro" id="IPR050482">
    <property type="entry name" value="Sensor_HK_TwoCompSys"/>
</dbReference>
<feature type="transmembrane region" description="Helical" evidence="4">
    <location>
        <begin position="57"/>
        <end position="79"/>
    </location>
</feature>
<evidence type="ECO:0000313" key="7">
    <source>
        <dbReference type="Proteomes" id="UP000053060"/>
    </source>
</evidence>
<dbReference type="InterPro" id="IPR036890">
    <property type="entry name" value="HATPase_C_sf"/>
</dbReference>
<feature type="transmembrane region" description="Helical" evidence="4">
    <location>
        <begin position="142"/>
        <end position="160"/>
    </location>
</feature>
<sequence length="407" mass="43470">MSAVADEPAGDAGEKSHHRSTAAADRLLRMFTRFVAIGYLCYFALLVPQILEASALVAWWWTPTATVLMFGSGVALGFASFRGAVWMQRTATVNALAYVVMVASWFVAWNGTQIPQDQSLWFTAFPGLASLAAAVAWRPRLAFAHMLVAVLLAQCANHLVRDAPFGYFLAPDLAFAFVFCAVFLAAAVVGLGTGRTLDETIAATQATAAAAAAAEARNAERARFDALVHDRVMSTLLAASRNAPRESLVEQAERAVAELDELRRGTDRESVLDAAAVVARLRSAATEADEDVVFTGRVAPGSGDISFPPEPARATAAALAEAVRNSVRHAGKDASRTVEVDVAPRWISVQVVDDGRGFEPEAVDPHRLGLEVSIRGRMRRLSGGRAVVQSAPGAGTRVLLYWRDPAV</sequence>
<accession>A0A0V9UKQ5</accession>
<feature type="domain" description="Histidine kinase/HSP90-like ATPase" evidence="5">
    <location>
        <begin position="318"/>
        <end position="403"/>
    </location>
</feature>
<dbReference type="RefSeq" id="WP_238588640.1">
    <property type="nucleotide sequence ID" value="NZ_AZXY01000005.1"/>
</dbReference>
<gene>
    <name evidence="6" type="ORF">Z045_12070</name>
</gene>